<dbReference type="InterPro" id="IPR035969">
    <property type="entry name" value="Rab-GAP_TBC_sf"/>
</dbReference>
<dbReference type="SUPFAM" id="SSF47473">
    <property type="entry name" value="EF-hand"/>
    <property type="match status" value="1"/>
</dbReference>
<feature type="compositionally biased region" description="Low complexity" evidence="2">
    <location>
        <begin position="578"/>
        <end position="601"/>
    </location>
</feature>
<dbReference type="PANTHER" id="PTHR47219">
    <property type="entry name" value="RAB GTPASE-ACTIVATING PROTEIN 1-LIKE"/>
    <property type="match status" value="1"/>
</dbReference>
<reference evidence="4 5" key="1">
    <citation type="submission" date="2019-04" db="EMBL/GenBank/DDBJ databases">
        <title>Comparative genomics and transcriptomics to analyze fruiting body development in filamentous ascomycetes.</title>
        <authorList>
            <consortium name="DOE Joint Genome Institute"/>
            <person name="Lutkenhaus R."/>
            <person name="Traeger S."/>
            <person name="Breuer J."/>
            <person name="Kuo A."/>
            <person name="Lipzen A."/>
            <person name="Pangilinan J."/>
            <person name="Dilworth D."/>
            <person name="Sandor L."/>
            <person name="Poggeler S."/>
            <person name="Barry K."/>
            <person name="Grigoriev I.V."/>
            <person name="Nowrousian M."/>
        </authorList>
    </citation>
    <scope>NUCLEOTIDE SEQUENCE [LARGE SCALE GENOMIC DNA]</scope>
    <source>
        <strain evidence="4 5">CBS 389.68</strain>
    </source>
</reference>
<feature type="compositionally biased region" description="Basic and acidic residues" evidence="2">
    <location>
        <begin position="917"/>
        <end position="936"/>
    </location>
</feature>
<protein>
    <submittedName>
        <fullName evidence="4">TBC-domain-containing protein</fullName>
    </submittedName>
</protein>
<feature type="compositionally biased region" description="Acidic residues" evidence="2">
    <location>
        <begin position="898"/>
        <end position="916"/>
    </location>
</feature>
<dbReference type="InterPro" id="IPR011992">
    <property type="entry name" value="EF-hand-dom_pair"/>
</dbReference>
<dbReference type="InterPro" id="IPR000195">
    <property type="entry name" value="Rab-GAP-TBC_dom"/>
</dbReference>
<feature type="region of interest" description="Disordered" evidence="2">
    <location>
        <begin position="570"/>
        <end position="601"/>
    </location>
</feature>
<dbReference type="InterPro" id="IPR050302">
    <property type="entry name" value="Rab_GAP_TBC_domain"/>
</dbReference>
<dbReference type="FunFam" id="1.10.472.80:FF:000021">
    <property type="entry name" value="GTPase activating protein (Gyp2)"/>
    <property type="match status" value="1"/>
</dbReference>
<dbReference type="InterPro" id="IPR011993">
    <property type="entry name" value="PH-like_dom_sf"/>
</dbReference>
<feature type="domain" description="Rab-GAP TBC" evidence="3">
    <location>
        <begin position="244"/>
        <end position="432"/>
    </location>
</feature>
<dbReference type="Gene3D" id="1.10.8.270">
    <property type="entry name" value="putative rabgap domain of human tbc1 domain family member 14 like domains"/>
    <property type="match status" value="1"/>
</dbReference>
<evidence type="ECO:0000259" key="3">
    <source>
        <dbReference type="PROSITE" id="PS50086"/>
    </source>
</evidence>
<gene>
    <name evidence="4" type="ORF">EX30DRAFT_366096</name>
</gene>
<accession>A0A4S2MMG6</accession>
<evidence type="ECO:0000313" key="5">
    <source>
        <dbReference type="Proteomes" id="UP000298138"/>
    </source>
</evidence>
<keyword evidence="1" id="KW-0343">GTPase activation</keyword>
<dbReference type="PROSITE" id="PS50086">
    <property type="entry name" value="TBC_RABGAP"/>
    <property type="match status" value="1"/>
</dbReference>
<dbReference type="SMART" id="SM00568">
    <property type="entry name" value="GRAM"/>
    <property type="match status" value="1"/>
</dbReference>
<evidence type="ECO:0000256" key="2">
    <source>
        <dbReference type="SAM" id="MobiDB-lite"/>
    </source>
</evidence>
<dbReference type="Gene3D" id="1.10.472.80">
    <property type="entry name" value="Ypt/Rab-GAP domain of gyp1p, domain 3"/>
    <property type="match status" value="1"/>
</dbReference>
<dbReference type="SUPFAM" id="SSF47923">
    <property type="entry name" value="Ypt/Rab-GAP domain of gyp1p"/>
    <property type="match status" value="2"/>
</dbReference>
<dbReference type="SMART" id="SM00164">
    <property type="entry name" value="TBC"/>
    <property type="match status" value="1"/>
</dbReference>
<dbReference type="Pfam" id="PF02893">
    <property type="entry name" value="GRAM"/>
    <property type="match status" value="1"/>
</dbReference>
<dbReference type="GO" id="GO:0031267">
    <property type="term" value="F:small GTPase binding"/>
    <property type="evidence" value="ECO:0007669"/>
    <property type="project" value="TreeGrafter"/>
</dbReference>
<feature type="compositionally biased region" description="Pro residues" evidence="2">
    <location>
        <begin position="763"/>
        <end position="781"/>
    </location>
</feature>
<dbReference type="FunCoup" id="A0A4S2MMG6">
    <property type="interactions" value="12"/>
</dbReference>
<dbReference type="AlphaFoldDB" id="A0A4S2MMG6"/>
<organism evidence="4 5">
    <name type="scientific">Ascodesmis nigricans</name>
    <dbReference type="NCBI Taxonomy" id="341454"/>
    <lineage>
        <taxon>Eukaryota</taxon>
        <taxon>Fungi</taxon>
        <taxon>Dikarya</taxon>
        <taxon>Ascomycota</taxon>
        <taxon>Pezizomycotina</taxon>
        <taxon>Pezizomycetes</taxon>
        <taxon>Pezizales</taxon>
        <taxon>Ascodesmidaceae</taxon>
        <taxon>Ascodesmis</taxon>
    </lineage>
</organism>
<name>A0A4S2MMG6_9PEZI</name>
<dbReference type="Gene3D" id="1.10.238.10">
    <property type="entry name" value="EF-hand"/>
    <property type="match status" value="1"/>
</dbReference>
<dbReference type="OrthoDB" id="17687at2759"/>
<dbReference type="FunFam" id="1.10.8.270:FF:000015">
    <property type="entry name" value="GTPase activating protein (Gyp2)"/>
    <property type="match status" value="1"/>
</dbReference>
<dbReference type="InterPro" id="IPR004182">
    <property type="entry name" value="GRAM"/>
</dbReference>
<evidence type="ECO:0000313" key="4">
    <source>
        <dbReference type="EMBL" id="TGZ78291.1"/>
    </source>
</evidence>
<dbReference type="Gene3D" id="2.30.29.30">
    <property type="entry name" value="Pleckstrin-homology domain (PH domain)/Phosphotyrosine-binding domain (PTB)"/>
    <property type="match status" value="1"/>
</dbReference>
<evidence type="ECO:0000256" key="1">
    <source>
        <dbReference type="ARBA" id="ARBA00022468"/>
    </source>
</evidence>
<dbReference type="PANTHER" id="PTHR47219:SF20">
    <property type="entry name" value="TBC1 DOMAIN FAMILY MEMBER 2B"/>
    <property type="match status" value="1"/>
</dbReference>
<proteinExistence type="predicted"/>
<keyword evidence="5" id="KW-1185">Reference proteome</keyword>
<dbReference type="Gene3D" id="1.10.10.750">
    <property type="entry name" value="Ypt/Rab-GAP domain of gyp1p, domain 1"/>
    <property type="match status" value="1"/>
</dbReference>
<dbReference type="InParanoid" id="A0A4S2MMG6"/>
<feature type="region of interest" description="Disordered" evidence="2">
    <location>
        <begin position="763"/>
        <end position="796"/>
    </location>
</feature>
<sequence length="968" mass="109296">MFSSLIQKAATYLTEAPAPSSANRPNKAAIFRSYFRLPDNQTPLQEITCELTAPTGDHYVGKLYLSEAFLCFTLYPPSSSSAAPATAGVGFTLPLCAVRRVERLHSRSYMFALAITTWHGAASTKEERLTLQFTGMRSSCESFCDRLKRALRIQMSEVKNMKLLTETCYSEYLLGTTSESKADGKKREKDPPDAGLGMLFRYPGDSRKLRDRSKMRLWAEYLRENGRNVTLIRQPTFHKLVRVGLPNRLRGEIWELTSGSMYLRMFNPRLYQDTIKEFEGRHSLSIDEIEKDLNRSLPEYRGYQHEEGIARLRRVLGAYSWVNEDVGYCQAMNIVTAALLIYMSEEQAFFLLSTLCDRLIPGYYSTTMYGTLLDQRVFESLVEKTMPILWEHLNKADVQLSVVSLPWFLSLYINSMPLVFAFRVLDVFFLEGPKVLFQIGLAILRINGEELLDATDDGAFISILKSYFSRLDESAHPRSENEKLRAVTRFQELMVVAFKEFSQITASTVSEERIKHKEAVMSSISSFAKRTQLRNLGPEAKRLDAADLSIIYDRFHAALYERQLRDAAEQEKRKKQVKSSSASTKSNISSNPLSTSSNPTTMDYNTFRDFLSTIAAWGVADTPPPPPQTNPYTSTAYQPPPQEPADHDFIHRLFRRFDSDLSNALSLPNVVSGLAGIVGHRKDLMHTITYWFELYDDDGDGRIDREGILRISEALLFVTRRSLPPPSPTAEIDPSSIFLAAVSGFIRRCFEYADEHVYSPTDPLSPPPLIDLPDLPSPPSAMSPSGEKKNLRDSNPVLDPKRPLFVTLPTFRMVVLADETLERFFESGWADTFILSKNRNPNNVLSAPMDSGLHAFPFSGQVPSLKGIRGVLDGIVDEATRVAAEVRRRMEENQAAEIQEEEEEGEKEGVGAEEGDRELLKGAEAETVEMGRVRSEEGEEGERRRRSLKVVEERGEVEWGVEEGEGKS</sequence>
<dbReference type="GO" id="GO:0005096">
    <property type="term" value="F:GTPase activator activity"/>
    <property type="evidence" value="ECO:0007669"/>
    <property type="project" value="UniProtKB-KW"/>
</dbReference>
<dbReference type="Pfam" id="PF00566">
    <property type="entry name" value="RabGAP-TBC"/>
    <property type="match status" value="1"/>
</dbReference>
<dbReference type="STRING" id="341454.A0A4S2MMG6"/>
<dbReference type="Proteomes" id="UP000298138">
    <property type="component" value="Unassembled WGS sequence"/>
</dbReference>
<feature type="region of interest" description="Disordered" evidence="2">
    <location>
        <begin position="892"/>
        <end position="949"/>
    </location>
</feature>
<dbReference type="EMBL" id="ML220143">
    <property type="protein sequence ID" value="TGZ78291.1"/>
    <property type="molecule type" value="Genomic_DNA"/>
</dbReference>